<evidence type="ECO:0000313" key="3">
    <source>
        <dbReference type="Proteomes" id="UP001595791"/>
    </source>
</evidence>
<evidence type="ECO:0000313" key="2">
    <source>
        <dbReference type="EMBL" id="MFC4158120.1"/>
    </source>
</evidence>
<reference evidence="3" key="1">
    <citation type="journal article" date="2019" name="Int. J. Syst. Evol. Microbiol.">
        <title>The Global Catalogue of Microorganisms (GCM) 10K type strain sequencing project: providing services to taxonomists for standard genome sequencing and annotation.</title>
        <authorList>
            <consortium name="The Broad Institute Genomics Platform"/>
            <consortium name="The Broad Institute Genome Sequencing Center for Infectious Disease"/>
            <person name="Wu L."/>
            <person name="Ma J."/>
        </authorList>
    </citation>
    <scope>NUCLEOTIDE SEQUENCE [LARGE SCALE GENOMIC DNA]</scope>
    <source>
        <strain evidence="3">LMG 29894</strain>
    </source>
</reference>
<organism evidence="2 3">
    <name type="scientific">Chitinimonas lacunae</name>
    <dbReference type="NCBI Taxonomy" id="1963018"/>
    <lineage>
        <taxon>Bacteria</taxon>
        <taxon>Pseudomonadati</taxon>
        <taxon>Pseudomonadota</taxon>
        <taxon>Betaproteobacteria</taxon>
        <taxon>Neisseriales</taxon>
        <taxon>Chitinibacteraceae</taxon>
        <taxon>Chitinimonas</taxon>
    </lineage>
</organism>
<feature type="domain" description="Phasin" evidence="1">
    <location>
        <begin position="10"/>
        <end position="105"/>
    </location>
</feature>
<accession>A0ABV8MLG3</accession>
<protein>
    <submittedName>
        <fullName evidence="2">Phasin family protein</fullName>
    </submittedName>
</protein>
<dbReference type="Proteomes" id="UP001595791">
    <property type="component" value="Unassembled WGS sequence"/>
</dbReference>
<dbReference type="EMBL" id="JBHSBU010000001">
    <property type="protein sequence ID" value="MFC4158120.1"/>
    <property type="molecule type" value="Genomic_DNA"/>
</dbReference>
<name>A0ABV8MLG3_9NEIS</name>
<comment type="caution">
    <text evidence="2">The sequence shown here is derived from an EMBL/GenBank/DDBJ whole genome shotgun (WGS) entry which is preliminary data.</text>
</comment>
<dbReference type="InterPro" id="IPR018968">
    <property type="entry name" value="Phasin"/>
</dbReference>
<proteinExistence type="predicted"/>
<sequence>MVAQNTQAYTEFLNQQLETVLRVSKIGLDSSERLARLQIDTAKQTIEQLAQTTSRLNEPRDLQSTLALRAELTQQIVESSLGLSRNLYELYSQTQTELSQLFEERLNTFNRSVVSAMDRAARSAPAGTDVMVSSVKSTVAATAAAVDSMTKAAKQVAEFADASVKAATTATSDAVKSASRVN</sequence>
<dbReference type="Pfam" id="PF09361">
    <property type="entry name" value="Phasin_2"/>
    <property type="match status" value="1"/>
</dbReference>
<gene>
    <name evidence="2" type="ORF">ACFOW7_01990</name>
</gene>
<keyword evidence="3" id="KW-1185">Reference proteome</keyword>
<dbReference type="RefSeq" id="WP_378160459.1">
    <property type="nucleotide sequence ID" value="NZ_JBHSBU010000001.1"/>
</dbReference>
<dbReference type="InterPro" id="IPR010127">
    <property type="entry name" value="Phasin_subfam-1"/>
</dbReference>
<evidence type="ECO:0000259" key="1">
    <source>
        <dbReference type="Pfam" id="PF09361"/>
    </source>
</evidence>
<dbReference type="NCBIfam" id="TIGR01841">
    <property type="entry name" value="phasin"/>
    <property type="match status" value="1"/>
</dbReference>